<reference evidence="1 2" key="1">
    <citation type="submission" date="2019-05" db="EMBL/GenBank/DDBJ databases">
        <title>Draft Whole-Genome sequence of the green sulfur bacterium Prosthecochloris vibrioformis DSM 260.</title>
        <authorList>
            <person name="Meyer T.E."/>
            <person name="Kyndt J.A."/>
        </authorList>
    </citation>
    <scope>NUCLEOTIDE SEQUENCE [LARGE SCALE GENOMIC DNA]</scope>
    <source>
        <strain evidence="1 2">DSM 260</strain>
    </source>
</reference>
<dbReference type="PANTHER" id="PTHR38477:SF1">
    <property type="entry name" value="MUREIN L,D-TRANSPEPTIDASE CATALYTIC DOMAIN FAMILY PROTEIN"/>
    <property type="match status" value="1"/>
</dbReference>
<dbReference type="PANTHER" id="PTHR38477">
    <property type="entry name" value="HYPOTHETICAL EXPORTED PROTEIN"/>
    <property type="match status" value="1"/>
</dbReference>
<dbReference type="Pfam" id="PF13645">
    <property type="entry name" value="YkuD_2"/>
    <property type="match status" value="1"/>
</dbReference>
<evidence type="ECO:0000313" key="1">
    <source>
        <dbReference type="EMBL" id="TNJ37912.1"/>
    </source>
</evidence>
<comment type="caution">
    <text evidence="1">The sequence shown here is derived from an EMBL/GenBank/DDBJ whole genome shotgun (WGS) entry which is preliminary data.</text>
</comment>
<evidence type="ECO:0000313" key="2">
    <source>
        <dbReference type="Proteomes" id="UP000309544"/>
    </source>
</evidence>
<sequence>MISKTTGFFFRICIALVLTWPGSYDVVASGRDRASELYRVPEIREALDFQSLSMAVEGFDRLRKRGVIGNVDVLTIIEYHKPSVEKRLHVLDMKNGALLLSTLVAHGRNSGGNQATAFSNESGSYMSSAGFFVTGKTYQGKHGYSLRLKGLEEGLNSNAESRHIVMHAAEYVSHDFIRQNGRLGRSLGCPALPESRSREVIDSIKNGSCLFVYSPLVNSGIALRNGGAGTKEPSS</sequence>
<dbReference type="Proteomes" id="UP000309544">
    <property type="component" value="Unassembled WGS sequence"/>
</dbReference>
<gene>
    <name evidence="1" type="ORF">FGF68_01675</name>
</gene>
<keyword evidence="2" id="KW-1185">Reference proteome</keyword>
<dbReference type="InterPro" id="IPR032676">
    <property type="entry name" value="YkuD_2"/>
</dbReference>
<accession>A0A5C4S402</accession>
<dbReference type="EMBL" id="VDCI01000001">
    <property type="protein sequence ID" value="TNJ37912.1"/>
    <property type="molecule type" value="Genomic_DNA"/>
</dbReference>
<proteinExistence type="predicted"/>
<organism evidence="1 2">
    <name type="scientific">Prosthecochloris vibrioformis</name>
    <name type="common">Chlorobium vibrioforme</name>
    <dbReference type="NCBI Taxonomy" id="1098"/>
    <lineage>
        <taxon>Bacteria</taxon>
        <taxon>Pseudomonadati</taxon>
        <taxon>Chlorobiota</taxon>
        <taxon>Chlorobiia</taxon>
        <taxon>Chlorobiales</taxon>
        <taxon>Chlorobiaceae</taxon>
        <taxon>Prosthecochloris</taxon>
    </lineage>
</organism>
<dbReference type="AlphaFoldDB" id="A0A5C4S402"/>
<dbReference type="RefSeq" id="WP_139626116.1">
    <property type="nucleotide sequence ID" value="NZ_VDCI01000001.1"/>
</dbReference>
<protein>
    <submittedName>
        <fullName evidence="1">Murein L,D-transpeptidase catalytic domain family protein</fullName>
    </submittedName>
</protein>
<name>A0A5C4S402_PROVB</name>